<evidence type="ECO:0000259" key="15">
    <source>
        <dbReference type="Pfam" id="PF00912"/>
    </source>
</evidence>
<dbReference type="EMBL" id="AP026866">
    <property type="protein sequence ID" value="BDS06891.1"/>
    <property type="molecule type" value="Genomic_DNA"/>
</dbReference>
<sequence length="789" mass="88005">MAGQKSNSRSKGGRLRPPRSSTRRKSAKTTGKAGRRSGKAAPKQRSLLFKILFWPFLLVGRITRNWNAAVKWPARVVGSLAVIGACFLALLALVYFARASKYNLDKVAEMPARTLVYARDGKVELGRLHGDNRYLIDFDDVSPYFRDALISREDARFYDHGAIDIRSLVRAFKENIRRKRLAQGGSTLSIQLAENTYFPPDTGPKPSKVKLVDQKLLEMAVAFRIERKYEKDEILQHYMNRIFWGHSIRGIEAASRTYFEKPANKLTLSEAAMLAGIIRGPNAFSPFKDIEKATHERDVTLGRMVLYGHITQEQADEAKKQKLKIRPKNRRVIQDTYVMDSVRRELDRILEEHNIEEGGLTVITTIDHTIQRAAELSMERNLAKVEKMSGYNHQTRKQWQALPDGKKGEPAYLQGACVVIENRSGAVLSVVGGRNADESKYNRAIQAERQIGSVFKPFVYLTAFNQGMLPQTWIRDSRIRPGEIDGMSGTWNLHNSDGKFGDYITAENALVRSRNTSSARVGNFAGLKNVNRTAIDVGFIDGIPLTPSSFLGSWEATPWQVASAYTVFPNNGDWYRPYIIQEIRNAEGERVYPGKGDSGKLVVSAAEPGATWSVSNILQQVVDRGTGRKVRSLGYKAPCGGKTGTTDDYKDAWFAGYTGTLTCAVWVGMDKPQKIINRGYGSTLAAPIWTDVMQISSRLGYATPKFKPLRLQTARLCRWSAKRATNGCEAHNAAYNAEVPADILPAANDYCTIHPLRAVPAGRSGQQPRQPLKAVPVDENRPPRAVPVE</sequence>
<dbReference type="GO" id="GO:0030288">
    <property type="term" value="C:outer membrane-bounded periplasmic space"/>
    <property type="evidence" value="ECO:0007669"/>
    <property type="project" value="TreeGrafter"/>
</dbReference>
<evidence type="ECO:0000256" key="4">
    <source>
        <dbReference type="ARBA" id="ARBA00022645"/>
    </source>
</evidence>
<dbReference type="InterPro" id="IPR050396">
    <property type="entry name" value="Glycosyltr_51/Transpeptidase"/>
</dbReference>
<evidence type="ECO:0000256" key="7">
    <source>
        <dbReference type="ARBA" id="ARBA00022679"/>
    </source>
</evidence>
<keyword evidence="4" id="KW-0121">Carboxypeptidase</keyword>
<keyword evidence="9" id="KW-0511">Multifunctional enzyme</keyword>
<dbReference type="Pfam" id="PF00912">
    <property type="entry name" value="Transgly"/>
    <property type="match status" value="1"/>
</dbReference>
<evidence type="ECO:0000313" key="16">
    <source>
        <dbReference type="EMBL" id="BDS06891.1"/>
    </source>
</evidence>
<dbReference type="Pfam" id="PF00905">
    <property type="entry name" value="Transpeptidase"/>
    <property type="match status" value="1"/>
</dbReference>
<evidence type="ECO:0000256" key="11">
    <source>
        <dbReference type="ARBA" id="ARBA00049902"/>
    </source>
</evidence>
<dbReference type="KEGG" id="osu:NT6N_19310"/>
<evidence type="ECO:0000259" key="14">
    <source>
        <dbReference type="Pfam" id="PF00905"/>
    </source>
</evidence>
<protein>
    <recommendedName>
        <fullName evidence="10">peptidoglycan glycosyltransferase</fullName>
        <ecNumber evidence="10">2.4.99.28</ecNumber>
    </recommendedName>
</protein>
<evidence type="ECO:0000256" key="1">
    <source>
        <dbReference type="ARBA" id="ARBA00004752"/>
    </source>
</evidence>
<keyword evidence="13" id="KW-1133">Transmembrane helix</keyword>
<dbReference type="InterPro" id="IPR023346">
    <property type="entry name" value="Lysozyme-like_dom_sf"/>
</dbReference>
<keyword evidence="7" id="KW-0808">Transferase</keyword>
<comment type="catalytic activity">
    <reaction evidence="11">
        <text>[GlcNAc-(1-&gt;4)-Mur2Ac(oyl-L-Ala-gamma-D-Glu-L-Lys-D-Ala-D-Ala)](n)-di-trans,octa-cis-undecaprenyl diphosphate + beta-D-GlcNAc-(1-&gt;4)-Mur2Ac(oyl-L-Ala-gamma-D-Glu-L-Lys-D-Ala-D-Ala)-di-trans,octa-cis-undecaprenyl diphosphate = [GlcNAc-(1-&gt;4)-Mur2Ac(oyl-L-Ala-gamma-D-Glu-L-Lys-D-Ala-D-Ala)](n+1)-di-trans,octa-cis-undecaprenyl diphosphate + di-trans,octa-cis-undecaprenyl diphosphate + H(+)</text>
        <dbReference type="Rhea" id="RHEA:23708"/>
        <dbReference type="Rhea" id="RHEA-COMP:9602"/>
        <dbReference type="Rhea" id="RHEA-COMP:9603"/>
        <dbReference type="ChEBI" id="CHEBI:15378"/>
        <dbReference type="ChEBI" id="CHEBI:58405"/>
        <dbReference type="ChEBI" id="CHEBI:60033"/>
        <dbReference type="ChEBI" id="CHEBI:78435"/>
        <dbReference type="EC" id="2.4.99.28"/>
    </reaction>
</comment>
<evidence type="ECO:0000256" key="2">
    <source>
        <dbReference type="ARBA" id="ARBA00007090"/>
    </source>
</evidence>
<feature type="domain" description="Penicillin-binding protein transpeptidase" evidence="14">
    <location>
        <begin position="415"/>
        <end position="694"/>
    </location>
</feature>
<dbReference type="InterPro" id="IPR036950">
    <property type="entry name" value="PBP_transglycosylase"/>
</dbReference>
<dbReference type="InterPro" id="IPR001460">
    <property type="entry name" value="PCN-bd_Tpept"/>
</dbReference>
<evidence type="ECO:0000256" key="10">
    <source>
        <dbReference type="ARBA" id="ARBA00044770"/>
    </source>
</evidence>
<comment type="pathway">
    <text evidence="1">Cell wall biogenesis; peptidoglycan biosynthesis.</text>
</comment>
<dbReference type="Gene3D" id="3.40.710.10">
    <property type="entry name" value="DD-peptidase/beta-lactamase superfamily"/>
    <property type="match status" value="1"/>
</dbReference>
<name>A0AAT9FLN7_9BACT</name>
<feature type="region of interest" description="Disordered" evidence="12">
    <location>
        <begin position="760"/>
        <end position="789"/>
    </location>
</feature>
<keyword evidence="8" id="KW-0378">Hydrolase</keyword>
<dbReference type="PANTHER" id="PTHR32282">
    <property type="entry name" value="BINDING PROTEIN TRANSPEPTIDASE, PUTATIVE-RELATED"/>
    <property type="match status" value="1"/>
</dbReference>
<dbReference type="GO" id="GO:0008955">
    <property type="term" value="F:peptidoglycan glycosyltransferase activity"/>
    <property type="evidence" value="ECO:0007669"/>
    <property type="project" value="UniProtKB-EC"/>
</dbReference>
<evidence type="ECO:0000256" key="12">
    <source>
        <dbReference type="SAM" id="MobiDB-lite"/>
    </source>
</evidence>
<evidence type="ECO:0000256" key="5">
    <source>
        <dbReference type="ARBA" id="ARBA00022670"/>
    </source>
</evidence>
<dbReference type="PANTHER" id="PTHR32282:SF33">
    <property type="entry name" value="PEPTIDOGLYCAN GLYCOSYLTRANSFERASE"/>
    <property type="match status" value="1"/>
</dbReference>
<evidence type="ECO:0000256" key="13">
    <source>
        <dbReference type="SAM" id="Phobius"/>
    </source>
</evidence>
<evidence type="ECO:0000256" key="6">
    <source>
        <dbReference type="ARBA" id="ARBA00022676"/>
    </source>
</evidence>
<evidence type="ECO:0000256" key="9">
    <source>
        <dbReference type="ARBA" id="ARBA00023268"/>
    </source>
</evidence>
<dbReference type="GO" id="GO:0008658">
    <property type="term" value="F:penicillin binding"/>
    <property type="evidence" value="ECO:0007669"/>
    <property type="project" value="InterPro"/>
</dbReference>
<organism evidence="16">
    <name type="scientific">Oceaniferula spumae</name>
    <dbReference type="NCBI Taxonomy" id="2979115"/>
    <lineage>
        <taxon>Bacteria</taxon>
        <taxon>Pseudomonadati</taxon>
        <taxon>Verrucomicrobiota</taxon>
        <taxon>Verrucomicrobiia</taxon>
        <taxon>Verrucomicrobiales</taxon>
        <taxon>Verrucomicrobiaceae</taxon>
        <taxon>Oceaniferula</taxon>
    </lineage>
</organism>
<dbReference type="GO" id="GO:0006508">
    <property type="term" value="P:proteolysis"/>
    <property type="evidence" value="ECO:0007669"/>
    <property type="project" value="UniProtKB-KW"/>
</dbReference>
<keyword evidence="6" id="KW-0328">Glycosyltransferase</keyword>
<feature type="region of interest" description="Disordered" evidence="12">
    <location>
        <begin position="1"/>
        <end position="41"/>
    </location>
</feature>
<dbReference type="SUPFAM" id="SSF56601">
    <property type="entry name" value="beta-lactamase/transpeptidase-like"/>
    <property type="match status" value="1"/>
</dbReference>
<dbReference type="InterPro" id="IPR001264">
    <property type="entry name" value="Glyco_trans_51"/>
</dbReference>
<reference evidence="16" key="1">
    <citation type="submission" date="2024-07" db="EMBL/GenBank/DDBJ databases">
        <title>Complete genome sequence of Verrucomicrobiaceae bacterium NT6N.</title>
        <authorList>
            <person name="Huang C."/>
            <person name="Takami H."/>
            <person name="Hamasaki K."/>
        </authorList>
    </citation>
    <scope>NUCLEOTIDE SEQUENCE</scope>
    <source>
        <strain evidence="16">NT6N</strain>
    </source>
</reference>
<evidence type="ECO:0000256" key="8">
    <source>
        <dbReference type="ARBA" id="ARBA00022801"/>
    </source>
</evidence>
<proteinExistence type="inferred from homology"/>
<dbReference type="SUPFAM" id="SSF53955">
    <property type="entry name" value="Lysozyme-like"/>
    <property type="match status" value="1"/>
</dbReference>
<dbReference type="EC" id="2.4.99.28" evidence="10"/>
<dbReference type="InterPro" id="IPR012338">
    <property type="entry name" value="Beta-lactam/transpept-like"/>
</dbReference>
<feature type="compositionally biased region" description="Polar residues" evidence="12">
    <location>
        <begin position="1"/>
        <end position="10"/>
    </location>
</feature>
<keyword evidence="5" id="KW-0645">Protease</keyword>
<evidence type="ECO:0000256" key="3">
    <source>
        <dbReference type="ARBA" id="ARBA00007739"/>
    </source>
</evidence>
<gene>
    <name evidence="16" type="ORF">NT6N_19310</name>
</gene>
<dbReference type="GO" id="GO:0004180">
    <property type="term" value="F:carboxypeptidase activity"/>
    <property type="evidence" value="ECO:0007669"/>
    <property type="project" value="UniProtKB-KW"/>
</dbReference>
<dbReference type="GO" id="GO:0009252">
    <property type="term" value="P:peptidoglycan biosynthetic process"/>
    <property type="evidence" value="ECO:0007669"/>
    <property type="project" value="TreeGrafter"/>
</dbReference>
<feature type="domain" description="Glycosyl transferase family 51" evidence="15">
    <location>
        <begin position="126"/>
        <end position="304"/>
    </location>
</feature>
<keyword evidence="13" id="KW-0812">Transmembrane</keyword>
<comment type="similarity">
    <text evidence="3">In the N-terminal section; belongs to the glycosyltransferase 51 family.</text>
</comment>
<comment type="similarity">
    <text evidence="2">In the C-terminal section; belongs to the transpeptidase family.</text>
</comment>
<dbReference type="Gene3D" id="1.10.3810.10">
    <property type="entry name" value="Biosynthetic peptidoglycan transglycosylase-like"/>
    <property type="match status" value="1"/>
</dbReference>
<feature type="transmembrane region" description="Helical" evidence="13">
    <location>
        <begin position="76"/>
        <end position="96"/>
    </location>
</feature>
<dbReference type="AlphaFoldDB" id="A0AAT9FLN7"/>
<keyword evidence="13" id="KW-0472">Membrane</keyword>
<accession>A0AAT9FLN7</accession>
<feature type="compositionally biased region" description="Basic residues" evidence="12">
    <location>
        <begin position="11"/>
        <end position="38"/>
    </location>
</feature>